<comment type="caution">
    <text evidence="1">The sequence shown here is derived from an EMBL/GenBank/DDBJ whole genome shotgun (WGS) entry which is preliminary data.</text>
</comment>
<gene>
    <name evidence="1" type="ORF">E4O86_18205</name>
</gene>
<sequence>MAEHELRAGPETVHWGFFDAGLKPVLEVASGDTVIVTTCSGGEPLLPREGSGMHVLPEHREILARHRDPFGPHIMTGPIFVEGAEPGDVLEVRIKAIELRQDWGYNVIKPLAGAIPEDFGETLREIQIPIDIAAKIARTPWGIDLPLAPFFGNMGVAPPAAYGKITSMVPREFGGNLDNKDLVAGATVFYPVFNTGALFSVGDGHGVQGHGEVCVTAVETALRGTFELIVRKDMKLDLPIAETPTHLVTMAFDVDLDDAAKDAIRQMIRLLGERAGLPREDAYQLMSLACDLHVTQLVNGNKGVHAMIPKALFKS</sequence>
<proteinExistence type="predicted"/>
<name>A0A964WV09_9HYPH</name>
<keyword evidence="2" id="KW-1185">Reference proteome</keyword>
<dbReference type="Gene3D" id="2.60.120.580">
    <property type="entry name" value="Acetamidase/Formamidase-like domains"/>
    <property type="match status" value="2"/>
</dbReference>
<protein>
    <submittedName>
        <fullName evidence="1">Amidase</fullName>
    </submittedName>
</protein>
<dbReference type="AlphaFoldDB" id="A0A964WV09"/>
<dbReference type="Gene3D" id="3.10.28.20">
    <property type="entry name" value="Acetamidase/Formamidase-like domains"/>
    <property type="match status" value="1"/>
</dbReference>
<dbReference type="GO" id="GO:0016811">
    <property type="term" value="F:hydrolase activity, acting on carbon-nitrogen (but not peptide) bonds, in linear amides"/>
    <property type="evidence" value="ECO:0007669"/>
    <property type="project" value="InterPro"/>
</dbReference>
<reference evidence="1" key="1">
    <citation type="submission" date="2019-03" db="EMBL/GenBank/DDBJ databases">
        <title>Afifella sp. nov., isolated from activated sludge.</title>
        <authorList>
            <person name="Li Q."/>
            <person name="Liu Y."/>
        </authorList>
    </citation>
    <scope>NUCLEOTIDE SEQUENCE</scope>
    <source>
        <strain evidence="1">L72</strain>
    </source>
</reference>
<dbReference type="OrthoDB" id="9785236at2"/>
<dbReference type="PANTHER" id="PTHR31891">
    <property type="entry name" value="FORMAMIDASE C869.04-RELATED"/>
    <property type="match status" value="1"/>
</dbReference>
<dbReference type="EMBL" id="SPKJ01000086">
    <property type="protein sequence ID" value="MYZ49641.1"/>
    <property type="molecule type" value="Genomic_DNA"/>
</dbReference>
<accession>A0A964WV09</accession>
<evidence type="ECO:0000313" key="2">
    <source>
        <dbReference type="Proteomes" id="UP000773614"/>
    </source>
</evidence>
<organism evidence="1 2">
    <name type="scientific">Propylenella binzhouense</name>
    <dbReference type="NCBI Taxonomy" id="2555902"/>
    <lineage>
        <taxon>Bacteria</taxon>
        <taxon>Pseudomonadati</taxon>
        <taxon>Pseudomonadota</taxon>
        <taxon>Alphaproteobacteria</taxon>
        <taxon>Hyphomicrobiales</taxon>
        <taxon>Propylenellaceae</taxon>
        <taxon>Propylenella</taxon>
    </lineage>
</organism>
<evidence type="ECO:0000313" key="1">
    <source>
        <dbReference type="EMBL" id="MYZ49641.1"/>
    </source>
</evidence>
<dbReference type="PANTHER" id="PTHR31891:SF1">
    <property type="entry name" value="FORMAMIDASE C869.04-RELATED"/>
    <property type="match status" value="1"/>
</dbReference>
<dbReference type="Proteomes" id="UP000773614">
    <property type="component" value="Unassembled WGS sequence"/>
</dbReference>
<dbReference type="RefSeq" id="WP_161141983.1">
    <property type="nucleotide sequence ID" value="NZ_SPKJ01000086.1"/>
</dbReference>
<dbReference type="InterPro" id="IPR004304">
    <property type="entry name" value="FmdA_AmdA"/>
</dbReference>
<dbReference type="SUPFAM" id="SSF141130">
    <property type="entry name" value="Acetamidase/Formamidase-like"/>
    <property type="match status" value="1"/>
</dbReference>
<dbReference type="Pfam" id="PF03069">
    <property type="entry name" value="FmdA_AmdA"/>
    <property type="match status" value="2"/>
</dbReference>